<dbReference type="InterPro" id="IPR000873">
    <property type="entry name" value="AMP-dep_synth/lig_dom"/>
</dbReference>
<dbReference type="RefSeq" id="WP_091473912.1">
    <property type="nucleotide sequence ID" value="NZ_FOIT01000001.1"/>
</dbReference>
<dbReference type="GO" id="GO:0008756">
    <property type="term" value="F:o-succinylbenzoate-CoA ligase activity"/>
    <property type="evidence" value="ECO:0007669"/>
    <property type="project" value="InterPro"/>
</dbReference>
<dbReference type="Pfam" id="PF00501">
    <property type="entry name" value="AMP-binding"/>
    <property type="match status" value="1"/>
</dbReference>
<name>A0A662Z1S7_9STAP</name>
<dbReference type="NCBIfam" id="TIGR01923">
    <property type="entry name" value="menE"/>
    <property type="match status" value="1"/>
</dbReference>
<dbReference type="InterPro" id="IPR025110">
    <property type="entry name" value="AMP-bd_C"/>
</dbReference>
<keyword evidence="6" id="KW-0067">ATP-binding</keyword>
<feature type="domain" description="AMP-binding enzyme C-terminal" evidence="9">
    <location>
        <begin position="372"/>
        <end position="446"/>
    </location>
</feature>
<dbReference type="Pfam" id="PF13193">
    <property type="entry name" value="AMP-binding_C"/>
    <property type="match status" value="1"/>
</dbReference>
<evidence type="ECO:0000313" key="10">
    <source>
        <dbReference type="EMBL" id="SEV88123.1"/>
    </source>
</evidence>
<dbReference type="OrthoDB" id="9757771at2"/>
<dbReference type="Proteomes" id="UP000243605">
    <property type="component" value="Unassembled WGS sequence"/>
</dbReference>
<organism evidence="10 11">
    <name type="scientific">Aliicoccus persicus</name>
    <dbReference type="NCBI Taxonomy" id="930138"/>
    <lineage>
        <taxon>Bacteria</taxon>
        <taxon>Bacillati</taxon>
        <taxon>Bacillota</taxon>
        <taxon>Bacilli</taxon>
        <taxon>Bacillales</taxon>
        <taxon>Staphylococcaceae</taxon>
        <taxon>Aliicoccus</taxon>
    </lineage>
</organism>
<evidence type="ECO:0000256" key="5">
    <source>
        <dbReference type="ARBA" id="ARBA00022741"/>
    </source>
</evidence>
<feature type="domain" description="AMP-dependent synthetase/ligase" evidence="8">
    <location>
        <begin position="8"/>
        <end position="311"/>
    </location>
</feature>
<dbReference type="AlphaFoldDB" id="A0A662Z1S7"/>
<keyword evidence="3" id="KW-0474">Menaquinone biosynthesis</keyword>
<dbReference type="PROSITE" id="PS00455">
    <property type="entry name" value="AMP_BINDING"/>
    <property type="match status" value="1"/>
</dbReference>
<dbReference type="GO" id="GO:0005524">
    <property type="term" value="F:ATP binding"/>
    <property type="evidence" value="ECO:0007669"/>
    <property type="project" value="UniProtKB-KW"/>
</dbReference>
<keyword evidence="4" id="KW-0436">Ligase</keyword>
<gene>
    <name evidence="10" type="ORF">SAMN05192557_0699</name>
</gene>
<dbReference type="GO" id="GO:0009234">
    <property type="term" value="P:menaquinone biosynthetic process"/>
    <property type="evidence" value="ECO:0007669"/>
    <property type="project" value="UniProtKB-KW"/>
</dbReference>
<dbReference type="GO" id="GO:0006631">
    <property type="term" value="P:fatty acid metabolic process"/>
    <property type="evidence" value="ECO:0007669"/>
    <property type="project" value="TreeGrafter"/>
</dbReference>
<keyword evidence="5" id="KW-0547">Nucleotide-binding</keyword>
<protein>
    <recommendedName>
        <fullName evidence="2">Putative long chain fatty acid-CoA ligase VraA</fullName>
    </recommendedName>
    <alternativeName>
        <fullName evidence="7">Acyl-CoA synthetase</fullName>
    </alternativeName>
</protein>
<evidence type="ECO:0000256" key="6">
    <source>
        <dbReference type="ARBA" id="ARBA00022840"/>
    </source>
</evidence>
<dbReference type="PANTHER" id="PTHR43201:SF5">
    <property type="entry name" value="MEDIUM-CHAIN ACYL-COA LIGASE ACSF2, MITOCHONDRIAL"/>
    <property type="match status" value="1"/>
</dbReference>
<proteinExistence type="inferred from homology"/>
<evidence type="ECO:0000256" key="3">
    <source>
        <dbReference type="ARBA" id="ARBA00022428"/>
    </source>
</evidence>
<dbReference type="GO" id="GO:0031956">
    <property type="term" value="F:medium-chain fatty acid-CoA ligase activity"/>
    <property type="evidence" value="ECO:0007669"/>
    <property type="project" value="TreeGrafter"/>
</dbReference>
<evidence type="ECO:0000256" key="7">
    <source>
        <dbReference type="ARBA" id="ARBA00032875"/>
    </source>
</evidence>
<accession>A0A662Z1S7</accession>
<evidence type="ECO:0000256" key="2">
    <source>
        <dbReference type="ARBA" id="ARBA00017625"/>
    </source>
</evidence>
<dbReference type="Gene3D" id="3.30.300.30">
    <property type="match status" value="1"/>
</dbReference>
<dbReference type="InterPro" id="IPR045851">
    <property type="entry name" value="AMP-bd_C_sf"/>
</dbReference>
<dbReference type="SUPFAM" id="SSF56801">
    <property type="entry name" value="Acetyl-CoA synthetase-like"/>
    <property type="match status" value="1"/>
</dbReference>
<sequence length="462" mass="52297">MNTHWLIEQYNNNPHKIAMIFRDKNYTFEAVYQQSMALAERIKSLETKRIGLLIHNSSDAYFLINACMLVGVEIVMINSRLTHDEITKQLADVDVDVVIATQPLHSDSLTVYSYESLMDMDSVSFEVESYDDDDILSIMFTSGTTGRAKAVKQTYGNHFASDTRCRAGMGYSEDSVWLLVNPIFHISGLSIVFRTLINGCTLVINEKFNEQSIIDLMNTHAVTHTSFVPIMLERLIDCEFDWTRLEGVLLGGAGVRTPLLKRALEQNIRVFNSYGMTETMSQMIMIPYNDSKILDGAVGKIINNEIILNEDSNALVNLPVVTPGYLNAEINTSDGYFNTGDIGHIDDEGYLYILDRRQDLIISGGENIYPSEIEKVVHGVLPDVECVVVKKADDVWGEVPVLILECEEEANIISRLQLVFDEKLSRYKHPKDVLFVREIERTSTGKISRLLNREKFIVNKDL</sequence>
<reference evidence="10 11" key="1">
    <citation type="submission" date="2016-10" db="EMBL/GenBank/DDBJ databases">
        <authorList>
            <person name="Varghese N."/>
            <person name="Submissions S."/>
        </authorList>
    </citation>
    <scope>NUCLEOTIDE SEQUENCE [LARGE SCALE GENOMIC DNA]</scope>
    <source>
        <strain evidence="10 11">IBRC-M10081</strain>
    </source>
</reference>
<comment type="similarity">
    <text evidence="1">Belongs to the ATP-dependent AMP-binding enzyme family.</text>
</comment>
<dbReference type="EMBL" id="FOIT01000001">
    <property type="protein sequence ID" value="SEV88123.1"/>
    <property type="molecule type" value="Genomic_DNA"/>
</dbReference>
<evidence type="ECO:0000256" key="1">
    <source>
        <dbReference type="ARBA" id="ARBA00006432"/>
    </source>
</evidence>
<dbReference type="InterPro" id="IPR010192">
    <property type="entry name" value="MenE"/>
</dbReference>
<dbReference type="InterPro" id="IPR020845">
    <property type="entry name" value="AMP-binding_CS"/>
</dbReference>
<dbReference type="Gene3D" id="3.40.50.12780">
    <property type="entry name" value="N-terminal domain of ligase-like"/>
    <property type="match status" value="1"/>
</dbReference>
<dbReference type="PANTHER" id="PTHR43201">
    <property type="entry name" value="ACYL-COA SYNTHETASE"/>
    <property type="match status" value="1"/>
</dbReference>
<evidence type="ECO:0000256" key="4">
    <source>
        <dbReference type="ARBA" id="ARBA00022598"/>
    </source>
</evidence>
<dbReference type="InterPro" id="IPR042099">
    <property type="entry name" value="ANL_N_sf"/>
</dbReference>
<evidence type="ECO:0000259" key="9">
    <source>
        <dbReference type="Pfam" id="PF13193"/>
    </source>
</evidence>
<evidence type="ECO:0000259" key="8">
    <source>
        <dbReference type="Pfam" id="PF00501"/>
    </source>
</evidence>
<evidence type="ECO:0000313" key="11">
    <source>
        <dbReference type="Proteomes" id="UP000243605"/>
    </source>
</evidence>
<keyword evidence="11" id="KW-1185">Reference proteome</keyword>